<dbReference type="PANTHER" id="PTHR31616">
    <property type="entry name" value="TREHALASE"/>
    <property type="match status" value="1"/>
</dbReference>
<organism evidence="2 3">
    <name type="scientific">Nitrospira moscoviensis</name>
    <dbReference type="NCBI Taxonomy" id="42253"/>
    <lineage>
        <taxon>Bacteria</taxon>
        <taxon>Pseudomonadati</taxon>
        <taxon>Nitrospirota</taxon>
        <taxon>Nitrospiria</taxon>
        <taxon>Nitrospirales</taxon>
        <taxon>Nitrospiraceae</taxon>
        <taxon>Nitrospira</taxon>
    </lineage>
</organism>
<keyword evidence="3" id="KW-1185">Reference proteome</keyword>
<dbReference type="InterPro" id="IPR008928">
    <property type="entry name" value="6-hairpin_glycosidase_sf"/>
</dbReference>
<evidence type="ECO:0000313" key="2">
    <source>
        <dbReference type="EMBL" id="ALA60594.1"/>
    </source>
</evidence>
<dbReference type="SUPFAM" id="SSF48208">
    <property type="entry name" value="Six-hairpin glycosidases"/>
    <property type="match status" value="1"/>
</dbReference>
<protein>
    <submittedName>
        <fullName evidence="2">Glycoside hydrolase 15-related protein</fullName>
    </submittedName>
</protein>
<dbReference type="STRING" id="42253.NITMOv2_4215"/>
<evidence type="ECO:0000259" key="1">
    <source>
        <dbReference type="Pfam" id="PF00723"/>
    </source>
</evidence>
<dbReference type="Pfam" id="PF00723">
    <property type="entry name" value="Glyco_hydro_15"/>
    <property type="match status" value="2"/>
</dbReference>
<feature type="domain" description="GH15-like" evidence="1">
    <location>
        <begin position="626"/>
        <end position="668"/>
    </location>
</feature>
<dbReference type="PATRIC" id="fig|42253.5.peg.4160"/>
<proteinExistence type="predicted"/>
<dbReference type="InterPro" id="IPR011613">
    <property type="entry name" value="GH15-like"/>
</dbReference>
<dbReference type="InterPro" id="IPR012341">
    <property type="entry name" value="6hp_glycosidase-like_sf"/>
</dbReference>
<gene>
    <name evidence="2" type="ORF">NITMOv2_4215</name>
</gene>
<evidence type="ECO:0000313" key="3">
    <source>
        <dbReference type="Proteomes" id="UP000069205"/>
    </source>
</evidence>
<dbReference type="EMBL" id="CP011801">
    <property type="protein sequence ID" value="ALA60594.1"/>
    <property type="molecule type" value="Genomic_DNA"/>
</dbReference>
<feature type="domain" description="GH15-like" evidence="1">
    <location>
        <begin position="302"/>
        <end position="620"/>
    </location>
</feature>
<dbReference type="PANTHER" id="PTHR31616:SF13">
    <property type="entry name" value="GLUCAN 1,4-ALPHA-GLUCOSIDASE"/>
    <property type="match status" value="1"/>
</dbReference>
<dbReference type="KEGG" id="nmv:NITMOv2_4215"/>
<accession>A0A0K2GIA9</accession>
<reference evidence="2 3" key="1">
    <citation type="journal article" date="2015" name="Proc. Natl. Acad. Sci. U.S.A.">
        <title>Expanded metabolic versatility of ubiquitous nitrite-oxidizing bacteria from the genus Nitrospira.</title>
        <authorList>
            <person name="Koch H."/>
            <person name="Lucker S."/>
            <person name="Albertsen M."/>
            <person name="Kitzinger K."/>
            <person name="Herbold C."/>
            <person name="Spieck E."/>
            <person name="Nielsen P.H."/>
            <person name="Wagner M."/>
            <person name="Daims H."/>
        </authorList>
    </citation>
    <scope>NUCLEOTIDE SEQUENCE [LARGE SCALE GENOMIC DNA]</scope>
    <source>
        <strain evidence="2 3">NSP M-1</strain>
    </source>
</reference>
<dbReference type="GO" id="GO:0004553">
    <property type="term" value="F:hydrolase activity, hydrolyzing O-glycosyl compounds"/>
    <property type="evidence" value="ECO:0007669"/>
    <property type="project" value="TreeGrafter"/>
</dbReference>
<sequence>MSLGLVVGDSPLVLAGFTFGGHVIMPRDIPVGNGSLLVAFDCEYRIRDLFFPHVGLENHAVGHAFRFGIWVDGQWSAMGPEWLIERRYLPDTLVTDVKAMQERLRLELLCHDAVDFHEHVYLKKIIVKNPTDQPREVRLFFSHDFHLSGTEVGDTAYFDPRTQAVIHYKGRRYFLLNCCNPTACGVQYYACGLKETQGLEGTWKDAEDGRLSGNAIAHGSVDSTVGIALQVPAHGQGVVHYWICAGTTYREVVTLDQVVREKTPENLLRRTENYWKLWVNKGLCPAWEKLSAKVFRLLKQSLLIVRTQIDNGGAIIAANDTDTFLFARDTYSYLWPRDGAFVAAALITAGYSEISRRFFNFCARIIEPEGYFLHKFSPDGSVGSSWHPWWRDGHPELPIQEDETALVVWALWRHFEHFHDVEFIKPLYRSLIVRAAEFLAHYRNEDTKLPEPSYDLWEERRGVHTFTVSTVIAGLRAAANFAGAFGETDLATKYRLVADDMTEALRRHLFHHDLNRFARAAYPTPSGDYELDTTIDASLVALWYFGVLAPNDPLVESTMEAVHERLWVKTGIGGVARYEGDAYHQVERSDRQQVPGNPWFICTLWWAQYLITRAQQTSDLQEALRLLEWVADHALPSGVLAEQVNPYTGEPLSVSPLTWSHAQFVIAALEWLEKRRALHREAGPPLATTG</sequence>
<dbReference type="Proteomes" id="UP000069205">
    <property type="component" value="Chromosome"/>
</dbReference>
<name>A0A0K2GIA9_NITMO</name>
<dbReference type="Gene3D" id="1.50.10.10">
    <property type="match status" value="1"/>
</dbReference>
<dbReference type="AlphaFoldDB" id="A0A0K2GIA9"/>
<keyword evidence="2" id="KW-0378">Hydrolase</keyword>
<dbReference type="GO" id="GO:0005975">
    <property type="term" value="P:carbohydrate metabolic process"/>
    <property type="evidence" value="ECO:0007669"/>
    <property type="project" value="InterPro"/>
</dbReference>